<dbReference type="AlphaFoldDB" id="A0A8J4SAT4"/>
<dbReference type="Pfam" id="PF04402">
    <property type="entry name" value="SIMPL"/>
    <property type="match status" value="1"/>
</dbReference>
<dbReference type="HAMAP" id="MF_00973">
    <property type="entry name" value="Gluconeogen_factor"/>
    <property type="match status" value="1"/>
</dbReference>
<sequence length="754" mass="81921">MGGGTGLSVMLRGLKEKPLDITAIVTVADDGGSSGILRNELQMPPPGDIRNVLTALADVEPLLSDMLNYRFNTGAGLAGHSLGNLILAAMTDISGDFVTAVRELSRVFAVRGEVLPAAGQAVILHAEMEDGSIVTGESKIPEAGLRIKRVFLEPDHVEPLPEAVEAIRQADAILIGPGSLYTSILPNLLVPKLAEAVVEADAVKMFICNVMTQPGETDNYTVSDHLKAVHEHVGHQIFDYVIVNNERKKGFILYIKEGEKIIELLSIIGAHQALFKFEDVRIMRDMRNSVNRIVNCETANLNKTIGAAVRQIDNIRLLQKEVGLESLPEKLREVAEVRLAHPDINLKEVGELLKGTVSKSGVNHRLRKIDELAEKVRTERYGEIQVKPDIAYLSIGVNSTADTAASAQKANAAKIQKVSNLLKSTWKISADDIQTSQFYVQPNYTYSDKDGQKIKGYTAHHTLTVTYRQMDKIGELLDAASEAGANNIENVRFTVEKPESFEAQVIEKAVANADVKAGAIAKAVKRQLGAVLSVSQGDANVPVFYASESLMSKAADTNGGTAIETGQVKGSWDGKAKTLTLSKVKQNSVAVKAATVKVSIKNAEVDIQYPQVSGLANDKAEAAINKVLKDEVDAFVADFKKQTKEFGDAAANRPYAFESTYVVTYNENGVLGLITQRYEDYAGAHGMTTRSGHTFALDSGKELSLNDVIQNNKTVRETLYEYTAYAEGFPEFPFTYKELLPKGTEPFSGLTANK</sequence>
<comment type="caution">
    <text evidence="4">The sequence shown here is derived from an EMBL/GenBank/DDBJ whole genome shotgun (WGS) entry which is preliminary data.</text>
</comment>
<feature type="domain" description="Deacetylase PdaC" evidence="3">
    <location>
        <begin position="603"/>
        <end position="688"/>
    </location>
</feature>
<gene>
    <name evidence="4" type="ORF">G195_002646</name>
</gene>
<dbReference type="InterPro" id="IPR002882">
    <property type="entry name" value="CofD"/>
</dbReference>
<evidence type="ECO:0000313" key="5">
    <source>
        <dbReference type="Proteomes" id="UP000702964"/>
    </source>
</evidence>
<name>A0A8J4SAT4_9STRA</name>
<evidence type="ECO:0000256" key="1">
    <source>
        <dbReference type="ARBA" id="ARBA00022490"/>
    </source>
</evidence>
<accession>A0A8J4SAT4</accession>
<evidence type="ECO:0000313" key="4">
    <source>
        <dbReference type="EMBL" id="KAF4324092.1"/>
    </source>
</evidence>
<keyword evidence="1" id="KW-0963">Cytoplasm</keyword>
<dbReference type="NCBIfam" id="TIGR00647">
    <property type="entry name" value="DNA_bind_WhiA"/>
    <property type="match status" value="1"/>
</dbReference>
<dbReference type="SUPFAM" id="SSF142338">
    <property type="entry name" value="CofD-like"/>
    <property type="match status" value="1"/>
</dbReference>
<organism evidence="4 5">
    <name type="scientific">Phytophthora kernoviae 00238/432</name>
    <dbReference type="NCBI Taxonomy" id="1284355"/>
    <lineage>
        <taxon>Eukaryota</taxon>
        <taxon>Sar</taxon>
        <taxon>Stramenopiles</taxon>
        <taxon>Oomycota</taxon>
        <taxon>Peronosporomycetes</taxon>
        <taxon>Peronosporales</taxon>
        <taxon>Peronosporaceae</taxon>
        <taxon>Phytophthora</taxon>
    </lineage>
</organism>
<reference evidence="4" key="2">
    <citation type="submission" date="2020-02" db="EMBL/GenBank/DDBJ databases">
        <authorList>
            <person name="Studholme D.J."/>
        </authorList>
    </citation>
    <scope>NUCLEOTIDE SEQUENCE</scope>
    <source>
        <strain evidence="4">00238/432</strain>
    </source>
</reference>
<dbReference type="Proteomes" id="UP000702964">
    <property type="component" value="Unassembled WGS sequence"/>
</dbReference>
<evidence type="ECO:0008006" key="6">
    <source>
        <dbReference type="Google" id="ProtNLM"/>
    </source>
</evidence>
<dbReference type="InterPro" id="IPR038136">
    <property type="entry name" value="CofD-like_dom_sf"/>
</dbReference>
<proteinExistence type="inferred from homology"/>
<dbReference type="CDD" id="cd07187">
    <property type="entry name" value="YvcK_like"/>
    <property type="match status" value="1"/>
</dbReference>
<dbReference type="NCBIfam" id="TIGR01826">
    <property type="entry name" value="CofD_related"/>
    <property type="match status" value="1"/>
</dbReference>
<dbReference type="InterPro" id="IPR010119">
    <property type="entry name" value="Gluconeogen_factor"/>
</dbReference>
<evidence type="ECO:0000259" key="2">
    <source>
        <dbReference type="Pfam" id="PF02650"/>
    </source>
</evidence>
<protein>
    <recommendedName>
        <fullName evidence="6">Gluconeogenesis factor</fullName>
    </recommendedName>
</protein>
<dbReference type="InterPro" id="IPR007497">
    <property type="entry name" value="SIMPL/DUF541"/>
</dbReference>
<dbReference type="Gene3D" id="3.30.565.40">
    <property type="entry name" value="Fervidobacterium nodosum Rt17-B1 like"/>
    <property type="match status" value="1"/>
</dbReference>
<feature type="domain" description="Sporulation regulator WhiA C-terminal" evidence="2">
    <location>
        <begin position="290"/>
        <end position="373"/>
    </location>
</feature>
<dbReference type="Pfam" id="PF01933">
    <property type="entry name" value="CofD"/>
    <property type="match status" value="1"/>
</dbReference>
<dbReference type="GO" id="GO:0043743">
    <property type="term" value="F:LPPG:FO 2-phospho-L-lactate transferase activity"/>
    <property type="evidence" value="ECO:0007669"/>
    <property type="project" value="InterPro"/>
</dbReference>
<dbReference type="GO" id="GO:0043937">
    <property type="term" value="P:regulation of sporulation"/>
    <property type="evidence" value="ECO:0007669"/>
    <property type="project" value="InterPro"/>
</dbReference>
<dbReference type="HAMAP" id="MF_01420">
    <property type="entry name" value="HTH_type_WhiA"/>
    <property type="match status" value="1"/>
</dbReference>
<dbReference type="EMBL" id="AOFI03000025">
    <property type="protein sequence ID" value="KAF4324092.1"/>
    <property type="molecule type" value="Genomic_DNA"/>
</dbReference>
<dbReference type="Gene3D" id="3.40.50.10680">
    <property type="entry name" value="CofD-like domains"/>
    <property type="match status" value="1"/>
</dbReference>
<dbReference type="InterPro" id="IPR025303">
    <property type="entry name" value="PdaC"/>
</dbReference>
<dbReference type="Pfam" id="PF13739">
    <property type="entry name" value="PdaC"/>
    <property type="match status" value="1"/>
</dbReference>
<evidence type="ECO:0000259" key="3">
    <source>
        <dbReference type="Pfam" id="PF13739"/>
    </source>
</evidence>
<dbReference type="Gene3D" id="3.30.70.2970">
    <property type="entry name" value="Protein of unknown function (DUF541), domain 2"/>
    <property type="match status" value="1"/>
</dbReference>
<dbReference type="InterPro" id="IPR023054">
    <property type="entry name" value="Sporulation_regulator_WhiA_C"/>
</dbReference>
<dbReference type="PANTHER" id="PTHR30135">
    <property type="entry name" value="UNCHARACTERIZED PROTEIN YVCK-RELATED"/>
    <property type="match status" value="1"/>
</dbReference>
<dbReference type="Pfam" id="PF02650">
    <property type="entry name" value="HTH_WhiA"/>
    <property type="match status" value="1"/>
</dbReference>
<dbReference type="PANTHER" id="PTHR30135:SF3">
    <property type="entry name" value="GLUCONEOGENESIS FACTOR-RELATED"/>
    <property type="match status" value="1"/>
</dbReference>
<dbReference type="Gene3D" id="3.30.110.170">
    <property type="entry name" value="Protein of unknown function (DUF541), domain 1"/>
    <property type="match status" value="1"/>
</dbReference>
<reference evidence="4" key="1">
    <citation type="journal article" date="2015" name="Genom Data">
        <title>Draft genome sequences of Phytophthora kernoviae and Phytophthora ramorum lineage EU2 from Scotland.</title>
        <authorList>
            <person name="Sambles C."/>
            <person name="Schlenzig A."/>
            <person name="O'Neill P."/>
            <person name="Grant M."/>
            <person name="Studholme D.J."/>
        </authorList>
    </citation>
    <scope>NUCLEOTIDE SEQUENCE</scope>
    <source>
        <strain evidence="4">00238/432</strain>
    </source>
</reference>
<dbReference type="InterPro" id="IPR003802">
    <property type="entry name" value="Sporulation_regulator_WhiA"/>
</dbReference>